<dbReference type="SUPFAM" id="SSF52540">
    <property type="entry name" value="P-loop containing nucleoside triphosphate hydrolases"/>
    <property type="match status" value="1"/>
</dbReference>
<dbReference type="Pfam" id="PF07683">
    <property type="entry name" value="CobW_C"/>
    <property type="match status" value="1"/>
</dbReference>
<sequence length="315" mass="33664">MAGCQLMLDSAQSIGVHLLCGFLGSGKTTLINAMIADGKISDALFLINDFGSMNIDADLIESREGGVIRLTNGCACCGLSGNLSSQLTQISRWPRPPQWLVVEASGVAQPRPLMQLFNSAPGYYLADVKLLVDISAIGRLLEDATVGDLVRHQVAEAPAMVINRWEGLSRNECDARRNQLQALSPNAQISWAAPPQPAVITHRGDCLGEAIVPELKPLVPGALVSFTLTLPGPVDISRLTQVLDAATSILLRAKGFVASEETPSGCLLLQWTPSGSSVTRTHRRHASALVLIGKGRDNLAYLASQLMEYSSMPSR</sequence>
<dbReference type="SMART" id="SM00833">
    <property type="entry name" value="CobW_C"/>
    <property type="match status" value="1"/>
</dbReference>
<organism evidence="3 4">
    <name type="scientific">Halomonas salipaludis</name>
    <dbReference type="NCBI Taxonomy" id="2032625"/>
    <lineage>
        <taxon>Bacteria</taxon>
        <taxon>Pseudomonadati</taxon>
        <taxon>Pseudomonadota</taxon>
        <taxon>Gammaproteobacteria</taxon>
        <taxon>Oceanospirillales</taxon>
        <taxon>Halomonadaceae</taxon>
        <taxon>Halomonas</taxon>
    </lineage>
</organism>
<comment type="function">
    <text evidence="1">Zinc chaperone that directly transfers zinc cofactor to target proteins, thereby activating them. Zinc is transferred from the CXCC motif in the GTPase domain to the zinc binding site in target proteins in a process requiring GTP hydrolysis.</text>
</comment>
<protein>
    <recommendedName>
        <fullName evidence="2">CobW C-terminal domain-containing protein</fullName>
    </recommendedName>
</protein>
<dbReference type="GO" id="GO:0005737">
    <property type="term" value="C:cytoplasm"/>
    <property type="evidence" value="ECO:0007669"/>
    <property type="project" value="TreeGrafter"/>
</dbReference>
<evidence type="ECO:0000313" key="3">
    <source>
        <dbReference type="EMBL" id="PAU79401.1"/>
    </source>
</evidence>
<dbReference type="PANTHER" id="PTHR13748">
    <property type="entry name" value="COBW-RELATED"/>
    <property type="match status" value="1"/>
</dbReference>
<dbReference type="InterPro" id="IPR003495">
    <property type="entry name" value="CobW/HypB/UreG_nucleotide-bd"/>
</dbReference>
<dbReference type="SUPFAM" id="SSF90002">
    <property type="entry name" value="Hypothetical protein YjiA, C-terminal domain"/>
    <property type="match status" value="1"/>
</dbReference>
<proteinExistence type="predicted"/>
<comment type="caution">
    <text evidence="3">The sequence shown here is derived from an EMBL/GenBank/DDBJ whole genome shotgun (WGS) entry which is preliminary data.</text>
</comment>
<evidence type="ECO:0000256" key="1">
    <source>
        <dbReference type="ARBA" id="ARBA00045658"/>
    </source>
</evidence>
<dbReference type="Gene3D" id="3.40.50.300">
    <property type="entry name" value="P-loop containing nucleotide triphosphate hydrolases"/>
    <property type="match status" value="1"/>
</dbReference>
<name>A0A2A2F1A6_9GAMM</name>
<dbReference type="Pfam" id="PF02492">
    <property type="entry name" value="cobW"/>
    <property type="match status" value="1"/>
</dbReference>
<dbReference type="AlphaFoldDB" id="A0A2A2F1A6"/>
<dbReference type="InterPro" id="IPR027417">
    <property type="entry name" value="P-loop_NTPase"/>
</dbReference>
<evidence type="ECO:0000259" key="2">
    <source>
        <dbReference type="SMART" id="SM00833"/>
    </source>
</evidence>
<dbReference type="Proteomes" id="UP000217771">
    <property type="component" value="Unassembled WGS sequence"/>
</dbReference>
<dbReference type="PANTHER" id="PTHR13748:SF62">
    <property type="entry name" value="COBW DOMAIN-CONTAINING PROTEIN"/>
    <property type="match status" value="1"/>
</dbReference>
<accession>A0A2A2F1A6</accession>
<evidence type="ECO:0000313" key="4">
    <source>
        <dbReference type="Proteomes" id="UP000217771"/>
    </source>
</evidence>
<feature type="domain" description="CobW C-terminal" evidence="2">
    <location>
        <begin position="223"/>
        <end position="310"/>
    </location>
</feature>
<gene>
    <name evidence="3" type="ORF">CK498_03255</name>
</gene>
<keyword evidence="4" id="KW-1185">Reference proteome</keyword>
<dbReference type="EMBL" id="NSKB01000001">
    <property type="protein sequence ID" value="PAU79401.1"/>
    <property type="molecule type" value="Genomic_DNA"/>
</dbReference>
<reference evidence="3 4" key="1">
    <citation type="submission" date="2017-08" db="EMBL/GenBank/DDBJ databases">
        <title>Halomonas alkalisoli sp. nov., isolated from saline alkaline soil.</title>
        <authorList>
            <person name="Wang D."/>
            <person name="Zhang G."/>
        </authorList>
    </citation>
    <scope>NUCLEOTIDE SEQUENCE [LARGE SCALE GENOMIC DNA]</scope>
    <source>
        <strain evidence="3 4">WRN001</strain>
    </source>
</reference>
<dbReference type="InterPro" id="IPR011629">
    <property type="entry name" value="CobW-like_C"/>
</dbReference>
<dbReference type="InterPro" id="IPR051316">
    <property type="entry name" value="Zinc-reg_GTPase_activator"/>
</dbReference>